<evidence type="ECO:0000313" key="6">
    <source>
        <dbReference type="Proteomes" id="UP000286680"/>
    </source>
</evidence>
<dbReference type="PANTHER" id="PTHR33121:SF76">
    <property type="entry name" value="SIGNALING PROTEIN"/>
    <property type="match status" value="1"/>
</dbReference>
<feature type="domain" description="GGDEF" evidence="3">
    <location>
        <begin position="423"/>
        <end position="575"/>
    </location>
</feature>
<dbReference type="PROSITE" id="PS50883">
    <property type="entry name" value="EAL"/>
    <property type="match status" value="1"/>
</dbReference>
<feature type="domain" description="EAL" evidence="2">
    <location>
        <begin position="1"/>
        <end position="250"/>
    </location>
</feature>
<dbReference type="NCBIfam" id="TIGR00254">
    <property type="entry name" value="GGDEF"/>
    <property type="match status" value="1"/>
</dbReference>
<dbReference type="SMART" id="SM00267">
    <property type="entry name" value="GGDEF"/>
    <property type="match status" value="1"/>
</dbReference>
<dbReference type="InterPro" id="IPR000644">
    <property type="entry name" value="CBS_dom"/>
</dbReference>
<dbReference type="SUPFAM" id="SSF55073">
    <property type="entry name" value="Nucleotide cyclase"/>
    <property type="match status" value="1"/>
</dbReference>
<keyword evidence="1" id="KW-0129">CBS domain</keyword>
<evidence type="ECO:0000259" key="4">
    <source>
        <dbReference type="PROSITE" id="PS51371"/>
    </source>
</evidence>
<evidence type="ECO:0000259" key="3">
    <source>
        <dbReference type="PROSITE" id="PS50887"/>
    </source>
</evidence>
<dbReference type="SUPFAM" id="SSF141868">
    <property type="entry name" value="EAL domain-like"/>
    <property type="match status" value="1"/>
</dbReference>
<organism evidence="5 6">
    <name type="scientific">Idiomarina aquatica</name>
    <dbReference type="NCBI Taxonomy" id="1327752"/>
    <lineage>
        <taxon>Bacteria</taxon>
        <taxon>Pseudomonadati</taxon>
        <taxon>Pseudomonadota</taxon>
        <taxon>Gammaproteobacteria</taxon>
        <taxon>Alteromonadales</taxon>
        <taxon>Idiomarinaceae</taxon>
        <taxon>Idiomarina</taxon>
    </lineage>
</organism>
<dbReference type="SMART" id="SM00052">
    <property type="entry name" value="EAL"/>
    <property type="match status" value="1"/>
</dbReference>
<gene>
    <name evidence="5" type="ORF">CWE23_11235</name>
</gene>
<dbReference type="Pfam" id="PF00563">
    <property type="entry name" value="EAL"/>
    <property type="match status" value="1"/>
</dbReference>
<dbReference type="InterPro" id="IPR043128">
    <property type="entry name" value="Rev_trsase/Diguanyl_cyclase"/>
</dbReference>
<evidence type="ECO:0000313" key="5">
    <source>
        <dbReference type="EMBL" id="RUO40182.1"/>
    </source>
</evidence>
<proteinExistence type="predicted"/>
<dbReference type="PROSITE" id="PS51371">
    <property type="entry name" value="CBS"/>
    <property type="match status" value="1"/>
</dbReference>
<dbReference type="SUPFAM" id="SSF54631">
    <property type="entry name" value="CBS-domain pair"/>
    <property type="match status" value="1"/>
</dbReference>
<dbReference type="InterPro" id="IPR046342">
    <property type="entry name" value="CBS_dom_sf"/>
</dbReference>
<dbReference type="AlphaFoldDB" id="A0AA94JC88"/>
<dbReference type="InterPro" id="IPR050706">
    <property type="entry name" value="Cyclic-di-GMP_PDE-like"/>
</dbReference>
<protein>
    <recommendedName>
        <fullName evidence="7">Diguanylate cyclase/phosphodiesterase</fullName>
    </recommendedName>
</protein>
<dbReference type="InterPro" id="IPR035919">
    <property type="entry name" value="EAL_sf"/>
</dbReference>
<accession>A0AA94JC88</accession>
<evidence type="ECO:0000259" key="2">
    <source>
        <dbReference type="PROSITE" id="PS50883"/>
    </source>
</evidence>
<dbReference type="Gene3D" id="3.20.20.450">
    <property type="entry name" value="EAL domain"/>
    <property type="match status" value="1"/>
</dbReference>
<dbReference type="RefSeq" id="WP_126820299.1">
    <property type="nucleotide sequence ID" value="NZ_PIPS01000004.1"/>
</dbReference>
<name>A0AA94JC88_9GAMM</name>
<dbReference type="Pfam" id="PF00990">
    <property type="entry name" value="GGDEF"/>
    <property type="match status" value="1"/>
</dbReference>
<dbReference type="CDD" id="cd01949">
    <property type="entry name" value="GGDEF"/>
    <property type="match status" value="1"/>
</dbReference>
<evidence type="ECO:0000256" key="1">
    <source>
        <dbReference type="PROSITE-ProRule" id="PRU00703"/>
    </source>
</evidence>
<dbReference type="Proteomes" id="UP000286680">
    <property type="component" value="Unassembled WGS sequence"/>
</dbReference>
<dbReference type="GO" id="GO:0071111">
    <property type="term" value="F:cyclic-guanylate-specific phosphodiesterase activity"/>
    <property type="evidence" value="ECO:0007669"/>
    <property type="project" value="InterPro"/>
</dbReference>
<evidence type="ECO:0008006" key="7">
    <source>
        <dbReference type="Google" id="ProtNLM"/>
    </source>
</evidence>
<dbReference type="EMBL" id="PIPS01000004">
    <property type="protein sequence ID" value="RUO40182.1"/>
    <property type="molecule type" value="Genomic_DNA"/>
</dbReference>
<sequence>MNSARELLKLIESKQLFPLFQPIIDTAEEHIIGYEALIRGPQGHPLEFPDALFSAAQQHDLLSELELACREAAIREFLLLDTDARLFLNVNPNVLQDSDHPHGTTLRLSQQLGIDPRRIVIELSERYPIQQPELLKEAVLHYQQLGFLVAIDDLGAGYSGLKLWSEIKPDFVKIDRYFISDLNNQPTKREFVQSITSLARKVNAKVIAEGIETIEEFHQLHHLNLFLCQGFLFARPTKNPPQTLPVEHLLPQARNTIAPNPDTIASVTRDAITLSPFDKAHNALELFSNRRTLCSIPIVDNGKAVGMLRRESLMELFSGSYGRALYANKEVSRVMDSNPVVVDCNTPIDTVSTIITDDDDVDIFREFIVTQKQQFLGVASVRDLLKRITELRIQNARYANPLTLLPGNVPIHQHLDELLAARQSFAIAYFDINHFKPFNDNYGYAKGDEVIRQLGQLLVQYADSPYTFIGHIGGDDFVVIFRKTEVAEVICKQVIDAFEQHITTFYSTQDKQRGYVLATGRNGQQQSFPLTSLAVGLVIVSADTIQSHHQVAALASEAKKQAKQESGSYCYVDCR</sequence>
<dbReference type="CDD" id="cd01948">
    <property type="entry name" value="EAL"/>
    <property type="match status" value="1"/>
</dbReference>
<dbReference type="InterPro" id="IPR001633">
    <property type="entry name" value="EAL_dom"/>
</dbReference>
<dbReference type="PANTHER" id="PTHR33121">
    <property type="entry name" value="CYCLIC DI-GMP PHOSPHODIESTERASE PDEF"/>
    <property type="match status" value="1"/>
</dbReference>
<dbReference type="Gene3D" id="3.30.70.270">
    <property type="match status" value="1"/>
</dbReference>
<reference evidence="6" key="1">
    <citation type="journal article" date="2018" name="Front. Microbiol.">
        <title>Genome-Based Analysis Reveals the Taxonomy and Diversity of the Family Idiomarinaceae.</title>
        <authorList>
            <person name="Liu Y."/>
            <person name="Lai Q."/>
            <person name="Shao Z."/>
        </authorList>
    </citation>
    <scope>NUCLEOTIDE SEQUENCE [LARGE SCALE GENOMIC DNA]</scope>
    <source>
        <strain evidence="6">SN-14</strain>
    </source>
</reference>
<keyword evidence="6" id="KW-1185">Reference proteome</keyword>
<dbReference type="InterPro" id="IPR000160">
    <property type="entry name" value="GGDEF_dom"/>
</dbReference>
<dbReference type="Pfam" id="PF00571">
    <property type="entry name" value="CBS"/>
    <property type="match status" value="2"/>
</dbReference>
<dbReference type="InterPro" id="IPR029787">
    <property type="entry name" value="Nucleotide_cyclase"/>
</dbReference>
<dbReference type="Gene3D" id="3.10.580.10">
    <property type="entry name" value="CBS-domain"/>
    <property type="match status" value="1"/>
</dbReference>
<dbReference type="PROSITE" id="PS50887">
    <property type="entry name" value="GGDEF"/>
    <property type="match status" value="1"/>
</dbReference>
<comment type="caution">
    <text evidence="5">The sequence shown here is derived from an EMBL/GenBank/DDBJ whole genome shotgun (WGS) entry which is preliminary data.</text>
</comment>
<feature type="domain" description="CBS" evidence="4">
    <location>
        <begin position="267"/>
        <end position="325"/>
    </location>
</feature>